<sequence length="202" mass="22586">DGSFILNWTESQFAESYSVYRNNSLLIPDLPTSQTTYSISDMSTGTYEYFIQASNEFGNLSSNKITIEVDLYAISFMFEMEDSITLPADFANFRIELENINKNITSEYVVSVNLLLYRVGGVNVSILVPPVYYPLENSTFTQGAFTGVNFTLVNKTIYSGEGLIFSGLVSCSTPDILIRFKWILIVNDVVIPTSAEDFITVT</sequence>
<reference evidence="1" key="1">
    <citation type="journal article" date="2015" name="Nature">
        <title>Complex archaea that bridge the gap between prokaryotes and eukaryotes.</title>
        <authorList>
            <person name="Spang A."/>
            <person name="Saw J.H."/>
            <person name="Jorgensen S.L."/>
            <person name="Zaremba-Niedzwiedzka K."/>
            <person name="Martijn J."/>
            <person name="Lind A.E."/>
            <person name="van Eijk R."/>
            <person name="Schleper C."/>
            <person name="Guy L."/>
            <person name="Ettema T.J."/>
        </authorList>
    </citation>
    <scope>NUCLEOTIDE SEQUENCE</scope>
</reference>
<proteinExistence type="predicted"/>
<organism evidence="1">
    <name type="scientific">marine sediment metagenome</name>
    <dbReference type="NCBI Taxonomy" id="412755"/>
    <lineage>
        <taxon>unclassified sequences</taxon>
        <taxon>metagenomes</taxon>
        <taxon>ecological metagenomes</taxon>
    </lineage>
</organism>
<dbReference type="AlphaFoldDB" id="A0A0F9P2D9"/>
<accession>A0A0F9P2D9</accession>
<comment type="caution">
    <text evidence="1">The sequence shown here is derived from an EMBL/GenBank/DDBJ whole genome shotgun (WGS) entry which is preliminary data.</text>
</comment>
<gene>
    <name evidence="1" type="ORF">LCGC14_0954640</name>
</gene>
<feature type="non-terminal residue" evidence="1">
    <location>
        <position position="1"/>
    </location>
</feature>
<dbReference type="EMBL" id="LAZR01003416">
    <property type="protein sequence ID" value="KKN18557.1"/>
    <property type="molecule type" value="Genomic_DNA"/>
</dbReference>
<dbReference type="InterPro" id="IPR013783">
    <property type="entry name" value="Ig-like_fold"/>
</dbReference>
<dbReference type="Gene3D" id="2.60.40.10">
    <property type="entry name" value="Immunoglobulins"/>
    <property type="match status" value="1"/>
</dbReference>
<name>A0A0F9P2D9_9ZZZZ</name>
<evidence type="ECO:0000313" key="1">
    <source>
        <dbReference type="EMBL" id="KKN18557.1"/>
    </source>
</evidence>
<protein>
    <recommendedName>
        <fullName evidence="2">Fibronectin type-III domain-containing protein</fullName>
    </recommendedName>
</protein>
<evidence type="ECO:0008006" key="2">
    <source>
        <dbReference type="Google" id="ProtNLM"/>
    </source>
</evidence>